<protein>
    <submittedName>
        <fullName evidence="8">Multidrug resistance-associated protein 1</fullName>
    </submittedName>
</protein>
<dbReference type="GO" id="GO:0012505">
    <property type="term" value="C:endomembrane system"/>
    <property type="evidence" value="ECO:0007669"/>
    <property type="project" value="UniProtKB-SubCell"/>
</dbReference>
<dbReference type="GO" id="GO:0042626">
    <property type="term" value="F:ATPase-coupled transmembrane transporter activity"/>
    <property type="evidence" value="ECO:0007669"/>
    <property type="project" value="TreeGrafter"/>
</dbReference>
<reference evidence="8 9" key="1">
    <citation type="submission" date="2013-11" db="EMBL/GenBank/DDBJ databases">
        <title>Genome sequencing of Stegodyphus mimosarum.</title>
        <authorList>
            <person name="Bechsgaard J."/>
        </authorList>
    </citation>
    <scope>NUCLEOTIDE SEQUENCE [LARGE SCALE GENOMIC DNA]</scope>
</reference>
<dbReference type="OrthoDB" id="6436326at2759"/>
<sequence>MECKDSRLRQMNEILNGIKVLKLYAWEYPFMKVIGDIRKKEAVAIKKLACLNGCVL</sequence>
<keyword evidence="6" id="KW-1133">Transmembrane helix</keyword>
<keyword evidence="3" id="KW-0677">Repeat</keyword>
<gene>
    <name evidence="8" type="ORF">X975_02607</name>
</gene>
<dbReference type="PANTHER" id="PTHR24223:SF443">
    <property type="entry name" value="MULTIDRUG-RESISTANCE LIKE PROTEIN 1, ISOFORM I"/>
    <property type="match status" value="1"/>
</dbReference>
<dbReference type="Gene3D" id="1.20.1560.10">
    <property type="entry name" value="ABC transporter type 1, transmembrane domain"/>
    <property type="match status" value="1"/>
</dbReference>
<accession>A0A087V1V9</accession>
<organism evidence="8 9">
    <name type="scientific">Stegodyphus mimosarum</name>
    <name type="common">African social velvet spider</name>
    <dbReference type="NCBI Taxonomy" id="407821"/>
    <lineage>
        <taxon>Eukaryota</taxon>
        <taxon>Metazoa</taxon>
        <taxon>Ecdysozoa</taxon>
        <taxon>Arthropoda</taxon>
        <taxon>Chelicerata</taxon>
        <taxon>Arachnida</taxon>
        <taxon>Araneae</taxon>
        <taxon>Araneomorphae</taxon>
        <taxon>Entelegynae</taxon>
        <taxon>Eresoidea</taxon>
        <taxon>Eresidae</taxon>
        <taxon>Stegodyphus</taxon>
    </lineage>
</organism>
<dbReference type="GO" id="GO:0005524">
    <property type="term" value="F:ATP binding"/>
    <property type="evidence" value="ECO:0007669"/>
    <property type="project" value="UniProtKB-KW"/>
</dbReference>
<keyword evidence="9" id="KW-1185">Reference proteome</keyword>
<feature type="non-terminal residue" evidence="8">
    <location>
        <position position="56"/>
    </location>
</feature>
<keyword evidence="2" id="KW-0812">Transmembrane</keyword>
<dbReference type="Proteomes" id="UP000054359">
    <property type="component" value="Unassembled WGS sequence"/>
</dbReference>
<evidence type="ECO:0000313" key="9">
    <source>
        <dbReference type="Proteomes" id="UP000054359"/>
    </source>
</evidence>
<evidence type="ECO:0000256" key="1">
    <source>
        <dbReference type="ARBA" id="ARBA00004127"/>
    </source>
</evidence>
<name>A0A087V1V9_STEMI</name>
<dbReference type="InterPro" id="IPR050173">
    <property type="entry name" value="ABC_transporter_C-like"/>
</dbReference>
<dbReference type="AlphaFoldDB" id="A0A087V1V9"/>
<dbReference type="PANTHER" id="PTHR24223">
    <property type="entry name" value="ATP-BINDING CASSETTE SUB-FAMILY C"/>
    <property type="match status" value="1"/>
</dbReference>
<dbReference type="EMBL" id="KL868866">
    <property type="protein sequence ID" value="KFM83598.1"/>
    <property type="molecule type" value="Genomic_DNA"/>
</dbReference>
<keyword evidence="7" id="KW-0472">Membrane</keyword>
<evidence type="ECO:0000256" key="2">
    <source>
        <dbReference type="ARBA" id="ARBA00022692"/>
    </source>
</evidence>
<evidence type="ECO:0000256" key="3">
    <source>
        <dbReference type="ARBA" id="ARBA00022737"/>
    </source>
</evidence>
<dbReference type="InterPro" id="IPR036640">
    <property type="entry name" value="ABC1_TM_sf"/>
</dbReference>
<evidence type="ECO:0000313" key="8">
    <source>
        <dbReference type="EMBL" id="KFM83598.1"/>
    </source>
</evidence>
<evidence type="ECO:0000256" key="6">
    <source>
        <dbReference type="ARBA" id="ARBA00022989"/>
    </source>
</evidence>
<dbReference type="STRING" id="407821.A0A087V1V9"/>
<keyword evidence="4" id="KW-0547">Nucleotide-binding</keyword>
<comment type="subcellular location">
    <subcellularLocation>
        <location evidence="1">Endomembrane system</location>
        <topology evidence="1">Multi-pass membrane protein</topology>
    </subcellularLocation>
</comment>
<evidence type="ECO:0000256" key="5">
    <source>
        <dbReference type="ARBA" id="ARBA00022840"/>
    </source>
</evidence>
<evidence type="ECO:0000256" key="4">
    <source>
        <dbReference type="ARBA" id="ARBA00022741"/>
    </source>
</evidence>
<keyword evidence="5" id="KW-0067">ATP-binding</keyword>
<evidence type="ECO:0000256" key="7">
    <source>
        <dbReference type="ARBA" id="ARBA00023136"/>
    </source>
</evidence>
<proteinExistence type="predicted"/>
<dbReference type="GO" id="GO:0016020">
    <property type="term" value="C:membrane"/>
    <property type="evidence" value="ECO:0007669"/>
    <property type="project" value="InterPro"/>
</dbReference>